<name>A0A0R2BNB6_9LACO</name>
<dbReference type="AlphaFoldDB" id="A0A0R2BNB6"/>
<feature type="transmembrane region" description="Helical" evidence="5">
    <location>
        <begin position="12"/>
        <end position="37"/>
    </location>
</feature>
<protein>
    <recommendedName>
        <fullName evidence="6">TRAM domain-containing protein</fullName>
    </recommendedName>
</protein>
<evidence type="ECO:0000256" key="4">
    <source>
        <dbReference type="ARBA" id="ARBA00022842"/>
    </source>
</evidence>
<evidence type="ECO:0000256" key="1">
    <source>
        <dbReference type="ARBA" id="ARBA00001946"/>
    </source>
</evidence>
<evidence type="ECO:0000256" key="2">
    <source>
        <dbReference type="ARBA" id="ARBA00022722"/>
    </source>
</evidence>
<evidence type="ECO:0000313" key="8">
    <source>
        <dbReference type="Proteomes" id="UP000051813"/>
    </source>
</evidence>
<reference evidence="7 8" key="1">
    <citation type="journal article" date="2015" name="Genome Announc.">
        <title>Expanding the biotechnology potential of lactobacilli through comparative genomics of 213 strains and associated genera.</title>
        <authorList>
            <person name="Sun Z."/>
            <person name="Harris H.M."/>
            <person name="McCann A."/>
            <person name="Guo C."/>
            <person name="Argimon S."/>
            <person name="Zhang W."/>
            <person name="Yang X."/>
            <person name="Jeffery I.B."/>
            <person name="Cooney J.C."/>
            <person name="Kagawa T.F."/>
            <person name="Liu W."/>
            <person name="Song Y."/>
            <person name="Salvetti E."/>
            <person name="Wrobel A."/>
            <person name="Rasinkangas P."/>
            <person name="Parkhill J."/>
            <person name="Rea M.C."/>
            <person name="O'Sullivan O."/>
            <person name="Ritari J."/>
            <person name="Douillard F.P."/>
            <person name="Paul Ross R."/>
            <person name="Yang R."/>
            <person name="Briner A.E."/>
            <person name="Felis G.E."/>
            <person name="de Vos W.M."/>
            <person name="Barrangou R."/>
            <person name="Klaenhammer T.R."/>
            <person name="Caufield P.W."/>
            <person name="Cui Y."/>
            <person name="Zhang H."/>
            <person name="O'Toole P.W."/>
        </authorList>
    </citation>
    <scope>NUCLEOTIDE SEQUENCE [LARGE SCALE GENOMIC DNA]</scope>
    <source>
        <strain evidence="7 8">DSM 20335</strain>
    </source>
</reference>
<accession>A0A0R2BNB6</accession>
<dbReference type="EMBL" id="AYYK01000004">
    <property type="protein sequence ID" value="KRM79380.1"/>
    <property type="molecule type" value="Genomic_DNA"/>
</dbReference>
<dbReference type="PANTHER" id="PTHR11603">
    <property type="entry name" value="AAA FAMILY ATPASE"/>
    <property type="match status" value="1"/>
</dbReference>
<keyword evidence="8" id="KW-1185">Reference proteome</keyword>
<dbReference type="PANTHER" id="PTHR11603:SF147">
    <property type="entry name" value="MEMBRANE PROTEIN"/>
    <property type="match status" value="1"/>
</dbReference>
<dbReference type="InterPro" id="IPR029060">
    <property type="entry name" value="PIN-like_dom_sf"/>
</dbReference>
<feature type="transmembrane region" description="Helical" evidence="5">
    <location>
        <begin position="116"/>
        <end position="139"/>
    </location>
</feature>
<feature type="domain" description="TRAM" evidence="6">
    <location>
        <begin position="301"/>
        <end position="362"/>
    </location>
</feature>
<keyword evidence="2" id="KW-0540">Nuclease</keyword>
<dbReference type="InterPro" id="IPR052041">
    <property type="entry name" value="Nucleic_acid_metab_PIN/TRAM"/>
</dbReference>
<comment type="cofactor">
    <cofactor evidence="1">
        <name>Mg(2+)</name>
        <dbReference type="ChEBI" id="CHEBI:18420"/>
    </cofactor>
</comment>
<feature type="transmembrane region" description="Helical" evidence="5">
    <location>
        <begin position="89"/>
        <end position="110"/>
    </location>
</feature>
<dbReference type="PROSITE" id="PS50926">
    <property type="entry name" value="TRAM"/>
    <property type="match status" value="1"/>
</dbReference>
<keyword evidence="5" id="KW-1133">Transmembrane helix</keyword>
<evidence type="ECO:0000256" key="5">
    <source>
        <dbReference type="SAM" id="Phobius"/>
    </source>
</evidence>
<gene>
    <name evidence="7" type="ORF">FC84_GL001555</name>
</gene>
<dbReference type="InterPro" id="IPR002792">
    <property type="entry name" value="TRAM_dom"/>
</dbReference>
<feature type="transmembrane region" description="Helical" evidence="5">
    <location>
        <begin position="49"/>
        <end position="68"/>
    </location>
</feature>
<organism evidence="7 8">
    <name type="scientific">Lapidilactobacillus dextrinicus DSM 20335</name>
    <dbReference type="NCBI Taxonomy" id="1423738"/>
    <lineage>
        <taxon>Bacteria</taxon>
        <taxon>Bacillati</taxon>
        <taxon>Bacillota</taxon>
        <taxon>Bacilli</taxon>
        <taxon>Lactobacillales</taxon>
        <taxon>Lactobacillaceae</taxon>
        <taxon>Lapidilactobacillus</taxon>
    </lineage>
</organism>
<sequence>MKLMKRKLSRKSIGRIIFVITGLAIGYSVLPTLWFILRLANVTWLNFPVTNALLGALIFYLLSFVFLDPILSVLRKAEKTLLNISPTKLLFGSLFLLVGLILANVIAIPLYRINVFVISTILPVVLMIVLGYLGFRIGITQTDDWRKLFKTRRSNDVENLIYDRKPDDNFHKYKILDTSVIIDGRIHDIVKTGFIEGVLLVPVFVVHELQLISDSSDSLKRARGRRGLDILNDMKSDPEIKIENYDGDFDDLTEVDSKLLKLAKIIDGIVVTNDFNLSKVSEFQNVPVLNINQLANTLKPAVLPGETMDVTVVKSGTERQQGVAYLEDGTMVVVEDGQYYLNKRLTVVITSALQTAAGRMIFARPQHAQKGITNEDKVKKEESKSQK</sequence>
<dbReference type="InterPro" id="IPR002716">
    <property type="entry name" value="PIN_dom"/>
</dbReference>
<dbReference type="STRING" id="1423738.FC84_GL001555"/>
<comment type="caution">
    <text evidence="7">The sequence shown here is derived from an EMBL/GenBank/DDBJ whole genome shotgun (WGS) entry which is preliminary data.</text>
</comment>
<evidence type="ECO:0000256" key="3">
    <source>
        <dbReference type="ARBA" id="ARBA00022801"/>
    </source>
</evidence>
<evidence type="ECO:0000259" key="6">
    <source>
        <dbReference type="PROSITE" id="PS50926"/>
    </source>
</evidence>
<evidence type="ECO:0000313" key="7">
    <source>
        <dbReference type="EMBL" id="KRM79380.1"/>
    </source>
</evidence>
<proteinExistence type="predicted"/>
<dbReference type="SMART" id="SM00670">
    <property type="entry name" value="PINc"/>
    <property type="match status" value="1"/>
</dbReference>
<dbReference type="PATRIC" id="fig|1423738.3.peg.1572"/>
<dbReference type="GO" id="GO:0016787">
    <property type="term" value="F:hydrolase activity"/>
    <property type="evidence" value="ECO:0007669"/>
    <property type="project" value="UniProtKB-KW"/>
</dbReference>
<keyword evidence="5" id="KW-0812">Transmembrane</keyword>
<keyword evidence="4" id="KW-0460">Magnesium</keyword>
<keyword evidence="3" id="KW-0378">Hydrolase</keyword>
<dbReference type="Pfam" id="PF01850">
    <property type="entry name" value="PIN"/>
    <property type="match status" value="1"/>
</dbReference>
<dbReference type="SUPFAM" id="SSF88723">
    <property type="entry name" value="PIN domain-like"/>
    <property type="match status" value="1"/>
</dbReference>
<dbReference type="CDD" id="cd09877">
    <property type="entry name" value="PIN_YacL-like"/>
    <property type="match status" value="1"/>
</dbReference>
<dbReference type="Proteomes" id="UP000051813">
    <property type="component" value="Unassembled WGS sequence"/>
</dbReference>
<dbReference type="GO" id="GO:0004518">
    <property type="term" value="F:nuclease activity"/>
    <property type="evidence" value="ECO:0007669"/>
    <property type="project" value="UniProtKB-KW"/>
</dbReference>
<keyword evidence="5" id="KW-0472">Membrane</keyword>
<dbReference type="Gene3D" id="3.40.50.1010">
    <property type="entry name" value="5'-nuclease"/>
    <property type="match status" value="1"/>
</dbReference>